<dbReference type="Proteomes" id="UP000613580">
    <property type="component" value="Unassembled WGS sequence"/>
</dbReference>
<dbReference type="PANTHER" id="PTHR11096:SF0">
    <property type="entry name" value="RNA 3'-TERMINAL PHOSPHATE CYCLASE"/>
    <property type="match status" value="1"/>
</dbReference>
<keyword evidence="3" id="KW-0436">Ligase</keyword>
<dbReference type="InterPro" id="IPR013791">
    <property type="entry name" value="RNA3'-term_phos_cycl_insert"/>
</dbReference>
<dbReference type="OrthoDB" id="25029at2759"/>
<gene>
    <name evidence="9" type="ORF">HMN09_00042400</name>
</gene>
<dbReference type="NCBIfam" id="TIGR03399">
    <property type="entry name" value="RNA_3prim_cycl"/>
    <property type="match status" value="1"/>
</dbReference>
<feature type="compositionally biased region" description="Polar residues" evidence="6">
    <location>
        <begin position="53"/>
        <end position="63"/>
    </location>
</feature>
<evidence type="ECO:0000313" key="10">
    <source>
        <dbReference type="Proteomes" id="UP000613580"/>
    </source>
</evidence>
<evidence type="ECO:0000256" key="6">
    <source>
        <dbReference type="SAM" id="MobiDB-lite"/>
    </source>
</evidence>
<evidence type="ECO:0000313" key="9">
    <source>
        <dbReference type="EMBL" id="KAF7322639.1"/>
    </source>
</evidence>
<evidence type="ECO:0000256" key="2">
    <source>
        <dbReference type="ARBA" id="ARBA00012725"/>
    </source>
</evidence>
<dbReference type="InterPro" id="IPR023797">
    <property type="entry name" value="RNA3'_phos_cyclase_dom"/>
</dbReference>
<dbReference type="Gene3D" id="3.65.10.20">
    <property type="entry name" value="RNA 3'-terminal phosphate cyclase domain"/>
    <property type="match status" value="1"/>
</dbReference>
<comment type="similarity">
    <text evidence="1">Belongs to the RNA 3'-terminal cyclase family. Type 1 subfamily.</text>
</comment>
<keyword evidence="10" id="KW-1185">Reference proteome</keyword>
<feature type="compositionally biased region" description="Basic and acidic residues" evidence="6">
    <location>
        <begin position="42"/>
        <end position="52"/>
    </location>
</feature>
<evidence type="ECO:0000256" key="3">
    <source>
        <dbReference type="ARBA" id="ARBA00022598"/>
    </source>
</evidence>
<dbReference type="InterPro" id="IPR036553">
    <property type="entry name" value="RPTC_insert"/>
</dbReference>
<dbReference type="EC" id="6.5.1.4" evidence="2"/>
<dbReference type="HAMAP" id="MF_00200">
    <property type="entry name" value="RTC"/>
    <property type="match status" value="1"/>
</dbReference>
<protein>
    <recommendedName>
        <fullName evidence="2">RNA 3'-terminal-phosphate cyclase (ATP)</fullName>
        <ecNumber evidence="2">6.5.1.4</ecNumber>
    </recommendedName>
</protein>
<evidence type="ECO:0000259" key="8">
    <source>
        <dbReference type="Pfam" id="PF05189"/>
    </source>
</evidence>
<comment type="caution">
    <text evidence="9">The sequence shown here is derived from an EMBL/GenBank/DDBJ whole genome shotgun (WGS) entry which is preliminary data.</text>
</comment>
<sequence length="465" mass="49461">MDGSRVACGNFKYARMQQSLHMIFTLGSLYFGSQDPSKVRPRTIENKVRSRAETSSYSTSPHENLSCRCHDHEPRRVLTPSLTVALRMAQMLFIDGSVLEGGGQILRNATSLSALLSKPITIKNVRAGRRPPGLKNQHRTGIELAARICGAQTSGVKNGSTEVVFTPGNINLGGEYYADPQTAGAATLLLQVSLPLLLFSNSGSQSGVAPSVLKLKGGTNADHAPQIDYIQHVFLPFAKRHFGLSVELDIRRRGYFPKGGGEVHVSVTPTQHLTPASVMERGNVTAIRGIAHVAGLPAHLANKMRDAAVARFRQHPNSSSSLIPESTLIEIESTRENSPGAGSGIVLWAELSGGGIIGGSAVGSKQKDVAVVGEEAADELIRGLEDGGVVDEYLQDQIIILMALASSERASEILCGKSGLSLHTQTAIWVAEQLTDAKFQVSVTDSGHTVVRCTGIGYTAPGGEE</sequence>
<dbReference type="SUPFAM" id="SSF52913">
    <property type="entry name" value="RNA 3'-terminal phosphate cyclase, RPTC, insert domain"/>
    <property type="match status" value="1"/>
</dbReference>
<dbReference type="InterPro" id="IPR000228">
    <property type="entry name" value="RNA3'_term_phos_cyc"/>
</dbReference>
<dbReference type="AlphaFoldDB" id="A0A8H6TT71"/>
<evidence type="ECO:0000259" key="7">
    <source>
        <dbReference type="Pfam" id="PF01137"/>
    </source>
</evidence>
<feature type="domain" description="RNA 3'-terminal phosphate cyclase insert" evidence="8">
    <location>
        <begin position="280"/>
        <end position="384"/>
    </location>
</feature>
<feature type="domain" description="RNA 3'-terminal phosphate cyclase" evidence="7">
    <location>
        <begin position="99"/>
        <end position="441"/>
    </location>
</feature>
<reference evidence="9" key="1">
    <citation type="submission" date="2020-05" db="EMBL/GenBank/DDBJ databases">
        <title>Mycena genomes resolve the evolution of fungal bioluminescence.</title>
        <authorList>
            <person name="Tsai I.J."/>
        </authorList>
    </citation>
    <scope>NUCLEOTIDE SEQUENCE</scope>
    <source>
        <strain evidence="9">110903Hualien_Pintung</strain>
    </source>
</reference>
<dbReference type="EMBL" id="JACAZE010000001">
    <property type="protein sequence ID" value="KAF7322639.1"/>
    <property type="molecule type" value="Genomic_DNA"/>
</dbReference>
<accession>A0A8H6TT71</accession>
<dbReference type="Pfam" id="PF01137">
    <property type="entry name" value="RTC"/>
    <property type="match status" value="1"/>
</dbReference>
<dbReference type="Gene3D" id="3.30.360.20">
    <property type="entry name" value="RNA 3'-terminal phosphate cyclase, insert domain"/>
    <property type="match status" value="1"/>
</dbReference>
<dbReference type="GO" id="GO:0005634">
    <property type="term" value="C:nucleus"/>
    <property type="evidence" value="ECO:0007669"/>
    <property type="project" value="TreeGrafter"/>
</dbReference>
<evidence type="ECO:0000256" key="5">
    <source>
        <dbReference type="ARBA" id="ARBA00024481"/>
    </source>
</evidence>
<dbReference type="GO" id="GO:0006396">
    <property type="term" value="P:RNA processing"/>
    <property type="evidence" value="ECO:0007669"/>
    <property type="project" value="InterPro"/>
</dbReference>
<evidence type="ECO:0000256" key="1">
    <source>
        <dbReference type="ARBA" id="ARBA00009206"/>
    </source>
</evidence>
<keyword evidence="4" id="KW-0547">Nucleotide-binding</keyword>
<dbReference type="PANTHER" id="PTHR11096">
    <property type="entry name" value="RNA 3' TERMINAL PHOSPHATE CYCLASE"/>
    <property type="match status" value="1"/>
</dbReference>
<dbReference type="InterPro" id="IPR017770">
    <property type="entry name" value="RNA3'_term_phos_cyc_type_1"/>
</dbReference>
<comment type="catalytic activity">
    <reaction evidence="5">
        <text>a 3'-end 3'-phospho-ribonucleotide-RNA + ATP = a 3'-end 2',3'-cyclophospho-ribonucleotide-RNA + AMP + diphosphate</text>
        <dbReference type="Rhea" id="RHEA:23976"/>
        <dbReference type="Rhea" id="RHEA-COMP:10463"/>
        <dbReference type="Rhea" id="RHEA-COMP:10464"/>
        <dbReference type="ChEBI" id="CHEBI:30616"/>
        <dbReference type="ChEBI" id="CHEBI:33019"/>
        <dbReference type="ChEBI" id="CHEBI:83062"/>
        <dbReference type="ChEBI" id="CHEBI:83064"/>
        <dbReference type="ChEBI" id="CHEBI:456215"/>
        <dbReference type="EC" id="6.5.1.4"/>
    </reaction>
</comment>
<dbReference type="InterPro" id="IPR013792">
    <property type="entry name" value="RNA3'P_cycl/enolpyr_Trfase_a/b"/>
</dbReference>
<dbReference type="InterPro" id="IPR037136">
    <property type="entry name" value="RNA3'_phos_cyclase_dom_sf"/>
</dbReference>
<evidence type="ECO:0000256" key="4">
    <source>
        <dbReference type="ARBA" id="ARBA00022741"/>
    </source>
</evidence>
<feature type="region of interest" description="Disordered" evidence="6">
    <location>
        <begin position="35"/>
        <end position="66"/>
    </location>
</feature>
<name>A0A8H6TT71_MYCCL</name>
<dbReference type="Pfam" id="PF05189">
    <property type="entry name" value="RTC_insert"/>
    <property type="match status" value="1"/>
</dbReference>
<dbReference type="PROSITE" id="PS01287">
    <property type="entry name" value="RTC"/>
    <property type="match status" value="1"/>
</dbReference>
<dbReference type="GO" id="GO:0003963">
    <property type="term" value="F:RNA-3'-phosphate cyclase activity"/>
    <property type="evidence" value="ECO:0007669"/>
    <property type="project" value="UniProtKB-EC"/>
</dbReference>
<dbReference type="SUPFAM" id="SSF55205">
    <property type="entry name" value="EPT/RTPC-like"/>
    <property type="match status" value="2"/>
</dbReference>
<dbReference type="InterPro" id="IPR020719">
    <property type="entry name" value="RNA3'_term_phos_cycl-like_CS"/>
</dbReference>
<organism evidence="9 10">
    <name type="scientific">Mycena chlorophos</name>
    <name type="common">Agaric fungus</name>
    <name type="synonym">Agaricus chlorophos</name>
    <dbReference type="NCBI Taxonomy" id="658473"/>
    <lineage>
        <taxon>Eukaryota</taxon>
        <taxon>Fungi</taxon>
        <taxon>Dikarya</taxon>
        <taxon>Basidiomycota</taxon>
        <taxon>Agaricomycotina</taxon>
        <taxon>Agaricomycetes</taxon>
        <taxon>Agaricomycetidae</taxon>
        <taxon>Agaricales</taxon>
        <taxon>Marasmiineae</taxon>
        <taxon>Mycenaceae</taxon>
        <taxon>Mycena</taxon>
    </lineage>
</organism>
<dbReference type="GO" id="GO:0000166">
    <property type="term" value="F:nucleotide binding"/>
    <property type="evidence" value="ECO:0007669"/>
    <property type="project" value="UniProtKB-KW"/>
</dbReference>
<proteinExistence type="inferred from homology"/>